<keyword evidence="2" id="KW-0472">Membrane</keyword>
<keyword evidence="5" id="KW-1185">Reference proteome</keyword>
<evidence type="ECO:0000256" key="1">
    <source>
        <dbReference type="SAM" id="MobiDB-lite"/>
    </source>
</evidence>
<protein>
    <recommendedName>
        <fullName evidence="3">DUF8017 domain-containing protein</fullName>
    </recommendedName>
</protein>
<evidence type="ECO:0000259" key="3">
    <source>
        <dbReference type="Pfam" id="PF26056"/>
    </source>
</evidence>
<sequence length="275" mass="29799">MDRLNRAVRLLYRHGILTQLGKIALLLCTAVAVLTLSTWIGNPYQDAVEPPEAAASSWHPPPRPTGPPEPSLPSGFPSMEFPPPLVKVGNGQLQPVPTRYGLTYTVPSDGWSPSNDAIMAWNDEIDHTTIASYEAVSRYGIGYCRQTEGSVLASVGVDGRNGIDIDTAARDEVDKASRIFGDRKTNHMPAVQLRGPITFEISGRPASRYTAVVTDIPKKSSCDPVTAEFDIVATAAYASAEVAIFMIQHYTNSAESLSRDEVEKIIQSIGKTNTK</sequence>
<proteinExistence type="predicted"/>
<comment type="caution">
    <text evidence="4">The sequence shown here is derived from an EMBL/GenBank/DDBJ whole genome shotgun (WGS) entry which is preliminary data.</text>
</comment>
<name>A0ABU6AP92_9NOCA</name>
<organism evidence="4 5">
    <name type="scientific">Nocardia implantans</name>
    <dbReference type="NCBI Taxonomy" id="3108168"/>
    <lineage>
        <taxon>Bacteria</taxon>
        <taxon>Bacillati</taxon>
        <taxon>Actinomycetota</taxon>
        <taxon>Actinomycetes</taxon>
        <taxon>Mycobacteriales</taxon>
        <taxon>Nocardiaceae</taxon>
        <taxon>Nocardia</taxon>
    </lineage>
</organism>
<keyword evidence="2" id="KW-1133">Transmembrane helix</keyword>
<evidence type="ECO:0000313" key="4">
    <source>
        <dbReference type="EMBL" id="MEB3509034.1"/>
    </source>
</evidence>
<dbReference type="Proteomes" id="UP001348098">
    <property type="component" value="Unassembled WGS sequence"/>
</dbReference>
<keyword evidence="2" id="KW-0812">Transmembrane</keyword>
<feature type="compositionally biased region" description="Pro residues" evidence="1">
    <location>
        <begin position="59"/>
        <end position="71"/>
    </location>
</feature>
<feature type="transmembrane region" description="Helical" evidence="2">
    <location>
        <begin position="20"/>
        <end position="40"/>
    </location>
</feature>
<gene>
    <name evidence="4" type="ORF">U3653_03265</name>
</gene>
<reference evidence="4 5" key="1">
    <citation type="submission" date="2023-12" db="EMBL/GenBank/DDBJ databases">
        <title>novel species in genus Nocarida.</title>
        <authorList>
            <person name="Li Z."/>
        </authorList>
    </citation>
    <scope>NUCLEOTIDE SEQUENCE [LARGE SCALE GENOMIC DNA]</scope>
    <source>
        <strain evidence="4 5">CDC186</strain>
    </source>
</reference>
<accession>A0ABU6AP92</accession>
<feature type="region of interest" description="Disordered" evidence="1">
    <location>
        <begin position="51"/>
        <end position="92"/>
    </location>
</feature>
<dbReference type="Pfam" id="PF26056">
    <property type="entry name" value="DUF8017"/>
    <property type="match status" value="1"/>
</dbReference>
<dbReference type="InterPro" id="IPR058330">
    <property type="entry name" value="DUF8017"/>
</dbReference>
<feature type="domain" description="DUF8017" evidence="3">
    <location>
        <begin position="95"/>
        <end position="269"/>
    </location>
</feature>
<evidence type="ECO:0000256" key="2">
    <source>
        <dbReference type="SAM" id="Phobius"/>
    </source>
</evidence>
<dbReference type="RefSeq" id="WP_195079707.1">
    <property type="nucleotide sequence ID" value="NZ_JAYESH010000011.1"/>
</dbReference>
<dbReference type="EMBL" id="JAYKYQ010000001">
    <property type="protein sequence ID" value="MEB3509034.1"/>
    <property type="molecule type" value="Genomic_DNA"/>
</dbReference>
<evidence type="ECO:0000313" key="5">
    <source>
        <dbReference type="Proteomes" id="UP001348098"/>
    </source>
</evidence>